<evidence type="ECO:0000313" key="6">
    <source>
        <dbReference type="Proteomes" id="UP000265040"/>
    </source>
</evidence>
<dbReference type="InterPro" id="IPR036179">
    <property type="entry name" value="Ig-like_dom_sf"/>
</dbReference>
<dbReference type="Gene3D" id="2.60.40.10">
    <property type="entry name" value="Immunoglobulins"/>
    <property type="match status" value="1"/>
</dbReference>
<dbReference type="PANTHER" id="PTHR11860">
    <property type="entry name" value="POLYMERIC-IMMUNOGLOBULIN RECEPTOR"/>
    <property type="match status" value="1"/>
</dbReference>
<evidence type="ECO:0000313" key="5">
    <source>
        <dbReference type="Ensembl" id="ENSATEP00000001002.2"/>
    </source>
</evidence>
<organism evidence="5 6">
    <name type="scientific">Anabas testudineus</name>
    <name type="common">Climbing perch</name>
    <name type="synonym">Anthias testudineus</name>
    <dbReference type="NCBI Taxonomy" id="64144"/>
    <lineage>
        <taxon>Eukaryota</taxon>
        <taxon>Metazoa</taxon>
        <taxon>Chordata</taxon>
        <taxon>Craniata</taxon>
        <taxon>Vertebrata</taxon>
        <taxon>Euteleostomi</taxon>
        <taxon>Actinopterygii</taxon>
        <taxon>Neopterygii</taxon>
        <taxon>Teleostei</taxon>
        <taxon>Neoteleostei</taxon>
        <taxon>Acanthomorphata</taxon>
        <taxon>Anabantaria</taxon>
        <taxon>Anabantiformes</taxon>
        <taxon>Anabantoidei</taxon>
        <taxon>Anabantidae</taxon>
        <taxon>Anabas</taxon>
    </lineage>
</organism>
<keyword evidence="6" id="KW-1185">Reference proteome</keyword>
<dbReference type="GO" id="GO:0005886">
    <property type="term" value="C:plasma membrane"/>
    <property type="evidence" value="ECO:0007669"/>
    <property type="project" value="TreeGrafter"/>
</dbReference>
<dbReference type="InterPro" id="IPR003599">
    <property type="entry name" value="Ig_sub"/>
</dbReference>
<proteinExistence type="predicted"/>
<dbReference type="InterPro" id="IPR013783">
    <property type="entry name" value="Ig-like_fold"/>
</dbReference>
<protein>
    <recommendedName>
        <fullName evidence="4">Immunoglobulin domain-containing protein</fullName>
    </recommendedName>
</protein>
<dbReference type="GO" id="GO:0004888">
    <property type="term" value="F:transmembrane signaling receptor activity"/>
    <property type="evidence" value="ECO:0007669"/>
    <property type="project" value="TreeGrafter"/>
</dbReference>
<dbReference type="OrthoDB" id="8920197at2759"/>
<reference evidence="5" key="3">
    <citation type="submission" date="2025-09" db="UniProtKB">
        <authorList>
            <consortium name="Ensembl"/>
        </authorList>
    </citation>
    <scope>IDENTIFICATION</scope>
</reference>
<evidence type="ECO:0000256" key="2">
    <source>
        <dbReference type="ARBA" id="ARBA00022692"/>
    </source>
</evidence>
<dbReference type="Pfam" id="PF07686">
    <property type="entry name" value="V-set"/>
    <property type="match status" value="1"/>
</dbReference>
<feature type="domain" description="Immunoglobulin" evidence="4">
    <location>
        <begin position="39"/>
        <end position="137"/>
    </location>
</feature>
<keyword evidence="3" id="KW-0472">Membrane</keyword>
<evidence type="ECO:0000256" key="1">
    <source>
        <dbReference type="ARBA" id="ARBA00004370"/>
    </source>
</evidence>
<dbReference type="Proteomes" id="UP000265040">
    <property type="component" value="Chromosome 19"/>
</dbReference>
<dbReference type="InParanoid" id="A0A3Q1GYP3"/>
<gene>
    <name evidence="5" type="primary">PHPT1</name>
</gene>
<accession>A0A3Q1GYP3</accession>
<evidence type="ECO:0000259" key="4">
    <source>
        <dbReference type="SMART" id="SM00409"/>
    </source>
</evidence>
<evidence type="ECO:0000256" key="3">
    <source>
        <dbReference type="ARBA" id="ARBA00023136"/>
    </source>
</evidence>
<dbReference type="PANTHER" id="PTHR11860:SF118">
    <property type="entry name" value="CMRF35-LIKE MOLECULE 3-RELATED"/>
    <property type="match status" value="1"/>
</dbReference>
<dbReference type="SUPFAM" id="SSF48726">
    <property type="entry name" value="Immunoglobulin"/>
    <property type="match status" value="1"/>
</dbReference>
<dbReference type="GeneTree" id="ENSGT00940000176967"/>
<dbReference type="Ensembl" id="ENSATET00000001022.2">
    <property type="protein sequence ID" value="ENSATEP00000001002.2"/>
    <property type="gene ID" value="ENSATEG00000028071.1"/>
</dbReference>
<dbReference type="InterPro" id="IPR050671">
    <property type="entry name" value="CD300_family_receptors"/>
</dbReference>
<keyword evidence="2" id="KW-0812">Transmembrane</keyword>
<dbReference type="InterPro" id="IPR013106">
    <property type="entry name" value="Ig_V-set"/>
</dbReference>
<dbReference type="AlphaFoldDB" id="A0A3Q1GYP3"/>
<name>A0A3Q1GYP3_ANATE</name>
<sequence>MTDAGFGDGEEAQGVHSNPLHRCRCCCSRPYEYWAGQPSREVSVKAGGSISIPCLYESEHTHHVKYLCDGYHWVTCSYTVKTDQAGSSQKFSISDDKDQRIFTVTINDLTDDDSHYWCVVEIKDGSDVGKYFRLSVTRGKNF</sequence>
<comment type="subcellular location">
    <subcellularLocation>
        <location evidence="1">Membrane</location>
    </subcellularLocation>
</comment>
<reference evidence="5" key="1">
    <citation type="submission" date="2021-04" db="EMBL/GenBank/DDBJ databases">
        <authorList>
            <consortium name="Wellcome Sanger Institute Data Sharing"/>
        </authorList>
    </citation>
    <scope>NUCLEOTIDE SEQUENCE [LARGE SCALE GENOMIC DNA]</scope>
</reference>
<dbReference type="SMART" id="SM00409">
    <property type="entry name" value="IG"/>
    <property type="match status" value="1"/>
</dbReference>
<reference evidence="5" key="2">
    <citation type="submission" date="2025-08" db="UniProtKB">
        <authorList>
            <consortium name="Ensembl"/>
        </authorList>
    </citation>
    <scope>IDENTIFICATION</scope>
</reference>